<evidence type="ECO:0000256" key="6">
    <source>
        <dbReference type="RuleBase" id="RU004355"/>
    </source>
</evidence>
<dbReference type="Pfam" id="PF02601">
    <property type="entry name" value="Exonuc_VII_L"/>
    <property type="match status" value="1"/>
</dbReference>
<evidence type="ECO:0000256" key="4">
    <source>
        <dbReference type="ARBA" id="ARBA00022839"/>
    </source>
</evidence>
<evidence type="ECO:0000313" key="10">
    <source>
        <dbReference type="Proteomes" id="UP000319449"/>
    </source>
</evidence>
<evidence type="ECO:0000256" key="5">
    <source>
        <dbReference type="HAMAP-Rule" id="MF_00378"/>
    </source>
</evidence>
<comment type="function">
    <text evidence="5">Bidirectionally degrades single-stranded DNA into large acid-insoluble oligonucleotides, which are then degraded further into small acid-soluble oligonucleotides.</text>
</comment>
<proteinExistence type="inferred from homology"/>
<organism evidence="9 10">
    <name type="scientific">Geobacter argillaceus</name>
    <dbReference type="NCBI Taxonomy" id="345631"/>
    <lineage>
        <taxon>Bacteria</taxon>
        <taxon>Pseudomonadati</taxon>
        <taxon>Thermodesulfobacteriota</taxon>
        <taxon>Desulfuromonadia</taxon>
        <taxon>Geobacterales</taxon>
        <taxon>Geobacteraceae</taxon>
        <taxon>Geobacter</taxon>
    </lineage>
</organism>
<dbReference type="EMBL" id="VLLN01000007">
    <property type="protein sequence ID" value="TWJ19648.1"/>
    <property type="molecule type" value="Genomic_DNA"/>
</dbReference>
<protein>
    <recommendedName>
        <fullName evidence="5">Exodeoxyribonuclease 7 large subunit</fullName>
        <ecNumber evidence="5">3.1.11.6</ecNumber>
    </recommendedName>
    <alternativeName>
        <fullName evidence="5">Exodeoxyribonuclease VII large subunit</fullName>
        <shortName evidence="5">Exonuclease VII large subunit</shortName>
    </alternativeName>
</protein>
<comment type="subcellular location">
    <subcellularLocation>
        <location evidence="5 6">Cytoplasm</location>
    </subcellularLocation>
</comment>
<evidence type="ECO:0000259" key="8">
    <source>
        <dbReference type="Pfam" id="PF13742"/>
    </source>
</evidence>
<dbReference type="OrthoDB" id="9802795at2"/>
<evidence type="ECO:0000259" key="7">
    <source>
        <dbReference type="Pfam" id="PF02601"/>
    </source>
</evidence>
<gene>
    <name evidence="5" type="primary">xseA</name>
    <name evidence="9" type="ORF">JN12_01448</name>
</gene>
<feature type="domain" description="OB-fold nucleic acid binding" evidence="8">
    <location>
        <begin position="10"/>
        <end position="102"/>
    </location>
</feature>
<comment type="subunit">
    <text evidence="5">Heterooligomer composed of large and small subunits.</text>
</comment>
<dbReference type="InterPro" id="IPR020579">
    <property type="entry name" value="Exonuc_VII_lsu_C"/>
</dbReference>
<reference evidence="9 10" key="1">
    <citation type="submission" date="2019-07" db="EMBL/GenBank/DDBJ databases">
        <title>Genomic Encyclopedia of Archaeal and Bacterial Type Strains, Phase II (KMG-II): from individual species to whole genera.</title>
        <authorList>
            <person name="Goeker M."/>
        </authorList>
    </citation>
    <scope>NUCLEOTIDE SEQUENCE [LARGE SCALE GENOMIC DNA]</scope>
    <source>
        <strain evidence="9 10">ATCC BAA-1139</strain>
    </source>
</reference>
<dbReference type="RefSeq" id="WP_145020452.1">
    <property type="nucleotide sequence ID" value="NZ_VLLN01000007.1"/>
</dbReference>
<dbReference type="HAMAP" id="MF_00378">
    <property type="entry name" value="Exonuc_7_L"/>
    <property type="match status" value="1"/>
</dbReference>
<evidence type="ECO:0000256" key="2">
    <source>
        <dbReference type="ARBA" id="ARBA00022722"/>
    </source>
</evidence>
<evidence type="ECO:0000256" key="3">
    <source>
        <dbReference type="ARBA" id="ARBA00022801"/>
    </source>
</evidence>
<dbReference type="CDD" id="cd04489">
    <property type="entry name" value="ExoVII_LU_OBF"/>
    <property type="match status" value="1"/>
</dbReference>
<dbReference type="PANTHER" id="PTHR30008:SF0">
    <property type="entry name" value="EXODEOXYRIBONUCLEASE 7 LARGE SUBUNIT"/>
    <property type="match status" value="1"/>
</dbReference>
<evidence type="ECO:0000256" key="1">
    <source>
        <dbReference type="ARBA" id="ARBA00022490"/>
    </source>
</evidence>
<dbReference type="PANTHER" id="PTHR30008">
    <property type="entry name" value="EXODEOXYRIBONUCLEASE 7 LARGE SUBUNIT"/>
    <property type="match status" value="1"/>
</dbReference>
<dbReference type="EC" id="3.1.11.6" evidence="5"/>
<keyword evidence="3 5" id="KW-0378">Hydrolase</keyword>
<feature type="domain" description="Exonuclease VII large subunit C-terminal" evidence="7">
    <location>
        <begin position="126"/>
        <end position="439"/>
    </location>
</feature>
<dbReference type="Pfam" id="PF13742">
    <property type="entry name" value="tRNA_anti_2"/>
    <property type="match status" value="1"/>
</dbReference>
<dbReference type="GO" id="GO:0006308">
    <property type="term" value="P:DNA catabolic process"/>
    <property type="evidence" value="ECO:0007669"/>
    <property type="project" value="UniProtKB-UniRule"/>
</dbReference>
<dbReference type="GO" id="GO:0005737">
    <property type="term" value="C:cytoplasm"/>
    <property type="evidence" value="ECO:0007669"/>
    <property type="project" value="UniProtKB-SubCell"/>
</dbReference>
<comment type="caution">
    <text evidence="9">The sequence shown here is derived from an EMBL/GenBank/DDBJ whole genome shotgun (WGS) entry which is preliminary data.</text>
</comment>
<name>A0A562VP42_9BACT</name>
<dbReference type="InterPro" id="IPR025824">
    <property type="entry name" value="OB-fold_nuc-bd_dom"/>
</dbReference>
<dbReference type="InterPro" id="IPR003753">
    <property type="entry name" value="Exonuc_VII_L"/>
</dbReference>
<sequence>MDLFSEKRILTVSQLTALVRGVLEENFQQVWVEGEISNLAQPSSGHCYFTLKDGTAQIRCVMFRGAARMLRFRPQDGMGLIARGRLSVYDQRGDYQLLVEYLEPKGVGALQLAFQQLKERLAREGLFDERHKKPLPLLPQRIGIVTSPTGAAIHDILHVLNRRFANLEILLYPVKVQGEGAGGEIAAAIREFNRHGQVDVLIVGRGGGSLEDLWAFNEEVVARSIHASKIPVISAVGHEVDVTIADLVADLRAPTPSAAAELVVGSKVELEERLILLEHRLQQAMRHCFADLRGRLTASTRALRDPTTLLGHAAQRVDDLAERLAQATRWGVAARKERLERRIGQLRMASPLLKVERGRELLISCQARNAAALCRQLDRNRERLAIAGSALHALSPLLTLGRGYAVVQKYPELAVVKDAGQLAAGDRLNVILQKGEVDCLVEKVKE</sequence>
<keyword evidence="2 5" id="KW-0540">Nuclease</keyword>
<comment type="catalytic activity">
    <reaction evidence="5 6">
        <text>Exonucleolytic cleavage in either 5'- to 3'- or 3'- to 5'-direction to yield nucleoside 5'-phosphates.</text>
        <dbReference type="EC" id="3.1.11.6"/>
    </reaction>
</comment>
<dbReference type="GO" id="GO:0009318">
    <property type="term" value="C:exodeoxyribonuclease VII complex"/>
    <property type="evidence" value="ECO:0007669"/>
    <property type="project" value="UniProtKB-UniRule"/>
</dbReference>
<dbReference type="GO" id="GO:0003676">
    <property type="term" value="F:nucleic acid binding"/>
    <property type="evidence" value="ECO:0007669"/>
    <property type="project" value="InterPro"/>
</dbReference>
<keyword evidence="10" id="KW-1185">Reference proteome</keyword>
<keyword evidence="1 5" id="KW-0963">Cytoplasm</keyword>
<dbReference type="NCBIfam" id="TIGR00237">
    <property type="entry name" value="xseA"/>
    <property type="match status" value="1"/>
</dbReference>
<keyword evidence="4 5" id="KW-0269">Exonuclease</keyword>
<dbReference type="AlphaFoldDB" id="A0A562VP42"/>
<accession>A0A562VP42</accession>
<dbReference type="Proteomes" id="UP000319449">
    <property type="component" value="Unassembled WGS sequence"/>
</dbReference>
<comment type="similarity">
    <text evidence="5 6">Belongs to the XseA family.</text>
</comment>
<evidence type="ECO:0000313" key="9">
    <source>
        <dbReference type="EMBL" id="TWJ19648.1"/>
    </source>
</evidence>
<dbReference type="GO" id="GO:0008855">
    <property type="term" value="F:exodeoxyribonuclease VII activity"/>
    <property type="evidence" value="ECO:0007669"/>
    <property type="project" value="UniProtKB-UniRule"/>
</dbReference>